<dbReference type="AlphaFoldDB" id="D7STW3"/>
<sequence length="102" mass="11799">MKNDTVSLQNRAGNSKPATATTVYRFKRGRERERLEVESPTGAPTMLLVRSTAVVFAGYPGMRRNEVLVQKFGMNYNTLPYIRERCCFSIRSLYFRVLRIMN</sequence>
<evidence type="ECO:0000313" key="1">
    <source>
        <dbReference type="EMBL" id="CBI20712.3"/>
    </source>
</evidence>
<dbReference type="PaxDb" id="29760-VIT_04s0008g01790.t01"/>
<keyword evidence="2" id="KW-1185">Reference proteome</keyword>
<dbReference type="KEGG" id="vvi:104878988"/>
<accession>D7STW3</accession>
<dbReference type="InParanoid" id="D7STW3"/>
<dbReference type="HOGENOM" id="CLU_2282624_0_0_1"/>
<reference evidence="2" key="1">
    <citation type="journal article" date="2007" name="Nature">
        <title>The grapevine genome sequence suggests ancestral hexaploidization in major angiosperm phyla.</title>
        <authorList>
            <consortium name="The French-Italian Public Consortium for Grapevine Genome Characterization."/>
            <person name="Jaillon O."/>
            <person name="Aury J.-M."/>
            <person name="Noel B."/>
            <person name="Policriti A."/>
            <person name="Clepet C."/>
            <person name="Casagrande A."/>
            <person name="Choisne N."/>
            <person name="Aubourg S."/>
            <person name="Vitulo N."/>
            <person name="Jubin C."/>
            <person name="Vezzi A."/>
            <person name="Legeai F."/>
            <person name="Hugueney P."/>
            <person name="Dasilva C."/>
            <person name="Horner D."/>
            <person name="Mica E."/>
            <person name="Jublot D."/>
            <person name="Poulain J."/>
            <person name="Bruyere C."/>
            <person name="Billault A."/>
            <person name="Segurens B."/>
            <person name="Gouyvenoux M."/>
            <person name="Ugarte E."/>
            <person name="Cattonaro F."/>
            <person name="Anthouard V."/>
            <person name="Vico V."/>
            <person name="Del Fabbro C."/>
            <person name="Alaux M."/>
            <person name="Di Gaspero G."/>
            <person name="Dumas V."/>
            <person name="Felice N."/>
            <person name="Paillard S."/>
            <person name="Juman I."/>
            <person name="Moroldo M."/>
            <person name="Scalabrin S."/>
            <person name="Canaguier A."/>
            <person name="Le Clainche I."/>
            <person name="Malacrida G."/>
            <person name="Durand E."/>
            <person name="Pesole G."/>
            <person name="Laucou V."/>
            <person name="Chatelet P."/>
            <person name="Merdinoglu D."/>
            <person name="Delledonne M."/>
            <person name="Pezzotti M."/>
            <person name="Lecharny A."/>
            <person name="Scarpelli C."/>
            <person name="Artiguenave F."/>
            <person name="Pe M.E."/>
            <person name="Valle G."/>
            <person name="Morgante M."/>
            <person name="Caboche M."/>
            <person name="Adam-Blondon A.-F."/>
            <person name="Weissenbach J."/>
            <person name="Quetier F."/>
            <person name="Wincker P."/>
        </authorList>
    </citation>
    <scope>NUCLEOTIDE SEQUENCE [LARGE SCALE GENOMIC DNA]</scope>
    <source>
        <strain evidence="2">cv. Pinot noir / PN40024</strain>
    </source>
</reference>
<proteinExistence type="predicted"/>
<gene>
    <name evidence="1" type="ordered locus">VIT_04s0008g01790</name>
</gene>
<dbReference type="Proteomes" id="UP000009183">
    <property type="component" value="Chromosome 4"/>
</dbReference>
<name>D7STW3_VITVI</name>
<evidence type="ECO:0000313" key="2">
    <source>
        <dbReference type="Proteomes" id="UP000009183"/>
    </source>
</evidence>
<organism evidence="1 2">
    <name type="scientific">Vitis vinifera</name>
    <name type="common">Grape</name>
    <dbReference type="NCBI Taxonomy" id="29760"/>
    <lineage>
        <taxon>Eukaryota</taxon>
        <taxon>Viridiplantae</taxon>
        <taxon>Streptophyta</taxon>
        <taxon>Embryophyta</taxon>
        <taxon>Tracheophyta</taxon>
        <taxon>Spermatophyta</taxon>
        <taxon>Magnoliopsida</taxon>
        <taxon>eudicotyledons</taxon>
        <taxon>Gunneridae</taxon>
        <taxon>Pentapetalae</taxon>
        <taxon>rosids</taxon>
        <taxon>Vitales</taxon>
        <taxon>Vitaceae</taxon>
        <taxon>Viteae</taxon>
        <taxon>Vitis</taxon>
    </lineage>
</organism>
<protein>
    <submittedName>
        <fullName evidence="1">Uncharacterized protein</fullName>
    </submittedName>
</protein>
<dbReference type="EMBL" id="FN595231">
    <property type="protein sequence ID" value="CBI20712.3"/>
    <property type="molecule type" value="Genomic_DNA"/>
</dbReference>